<dbReference type="Proteomes" id="UP000609879">
    <property type="component" value="Unassembled WGS sequence"/>
</dbReference>
<evidence type="ECO:0000256" key="1">
    <source>
        <dbReference type="SAM" id="Phobius"/>
    </source>
</evidence>
<dbReference type="EMBL" id="BOMI01000222">
    <property type="protein sequence ID" value="GID81033.1"/>
    <property type="molecule type" value="Genomic_DNA"/>
</dbReference>
<comment type="caution">
    <text evidence="2">The sequence shown here is derived from an EMBL/GenBank/DDBJ whole genome shotgun (WGS) entry which is preliminary data.</text>
</comment>
<reference evidence="2 3" key="1">
    <citation type="submission" date="2021-01" db="EMBL/GenBank/DDBJ databases">
        <title>Whole genome shotgun sequence of Actinoplanes deccanensis NBRC 13994.</title>
        <authorList>
            <person name="Komaki H."/>
            <person name="Tamura T."/>
        </authorList>
    </citation>
    <scope>NUCLEOTIDE SEQUENCE [LARGE SCALE GENOMIC DNA]</scope>
    <source>
        <strain evidence="2 3">NBRC 13994</strain>
    </source>
</reference>
<evidence type="ECO:0000313" key="2">
    <source>
        <dbReference type="EMBL" id="GID81033.1"/>
    </source>
</evidence>
<name>A0ABQ3YM17_9ACTN</name>
<proteinExistence type="predicted"/>
<keyword evidence="3" id="KW-1185">Reference proteome</keyword>
<keyword evidence="1" id="KW-0812">Transmembrane</keyword>
<evidence type="ECO:0008006" key="4">
    <source>
        <dbReference type="Google" id="ProtNLM"/>
    </source>
</evidence>
<keyword evidence="1" id="KW-1133">Transmembrane helix</keyword>
<evidence type="ECO:0000313" key="3">
    <source>
        <dbReference type="Proteomes" id="UP000609879"/>
    </source>
</evidence>
<organism evidence="2 3">
    <name type="scientific">Paractinoplanes deccanensis</name>
    <dbReference type="NCBI Taxonomy" id="113561"/>
    <lineage>
        <taxon>Bacteria</taxon>
        <taxon>Bacillati</taxon>
        <taxon>Actinomycetota</taxon>
        <taxon>Actinomycetes</taxon>
        <taxon>Micromonosporales</taxon>
        <taxon>Micromonosporaceae</taxon>
        <taxon>Paractinoplanes</taxon>
    </lineage>
</organism>
<gene>
    <name evidence="2" type="ORF">Ade02nite_96740</name>
</gene>
<feature type="transmembrane region" description="Helical" evidence="1">
    <location>
        <begin position="40"/>
        <end position="61"/>
    </location>
</feature>
<protein>
    <recommendedName>
        <fullName evidence="4">Alanine and proline-rich secreted protein Apa</fullName>
    </recommendedName>
</protein>
<accession>A0ABQ3YM17</accession>
<dbReference type="RefSeq" id="WP_203778241.1">
    <property type="nucleotide sequence ID" value="NZ_BAAABO010000049.1"/>
</dbReference>
<keyword evidence="1" id="KW-0472">Membrane</keyword>
<sequence length="245" mass="25281">MSDLRHHFEKIAGPVPAQAAPAAVEADLTRGRRALRRRRTVQSIAGSAFGVAALAAAFAVATSGTSESANAPIAQGPAAESRAVASPVAVQLVAYKGEQPKGFTVDKVPSGWYIQGDDAYSLVIAPKNTPTAVPSSAGLNDPHSFVGKIAVMLESKDQSGPSREGKKVKVGDQDGLLLKSLNAVNPDGSIPTATSGDTGWELWVKQPSGVYMIIQVWEGVGLSEAQIVELGAGVHVHKGAQQGVG</sequence>